<dbReference type="InterPro" id="IPR006366">
    <property type="entry name" value="CobA/CysG_C"/>
</dbReference>
<protein>
    <recommendedName>
        <fullName evidence="1">uroporphyrinogen-III C-methyltransferase</fullName>
        <ecNumber evidence="1">2.1.1.107</ecNumber>
    </recommendedName>
</protein>
<dbReference type="Pfam" id="PF13241">
    <property type="entry name" value="NAD_binding_7"/>
    <property type="match status" value="1"/>
</dbReference>
<organism evidence="7 8">
    <name type="scientific">Microlunatus capsulatus</name>
    <dbReference type="NCBI Taxonomy" id="99117"/>
    <lineage>
        <taxon>Bacteria</taxon>
        <taxon>Bacillati</taxon>
        <taxon>Actinomycetota</taxon>
        <taxon>Actinomycetes</taxon>
        <taxon>Propionibacteriales</taxon>
        <taxon>Propionibacteriaceae</taxon>
        <taxon>Microlunatus</taxon>
    </lineage>
</organism>
<accession>A0ABS4Z8T1</accession>
<dbReference type="InterPro" id="IPR050161">
    <property type="entry name" value="Siro_Cobalamin_biosynth"/>
</dbReference>
<evidence type="ECO:0000256" key="5">
    <source>
        <dbReference type="ARBA" id="ARBA00023244"/>
    </source>
</evidence>
<dbReference type="GO" id="GO:0032259">
    <property type="term" value="P:methylation"/>
    <property type="evidence" value="ECO:0007669"/>
    <property type="project" value="UniProtKB-KW"/>
</dbReference>
<dbReference type="EMBL" id="JAGIOB010000001">
    <property type="protein sequence ID" value="MBP2417140.1"/>
    <property type="molecule type" value="Genomic_DNA"/>
</dbReference>
<sequence length="353" mass="35374">MTRGFVADLDLAGRRVVVWGGRAEALAPVTALLEAGAVVTVVSDAPGTTVADLAARGLLTVTAPDTADVLTGAALLVPATGDPDADADATRRAAAAGVLAVRPAVPLLPGGDGRGEVVLVGGGPGDPGLLTVAGLEAVRTADVLVVDRLAPLSVLQQVRPGAEVIDVAKIPRGTFTPQERINELLVEHGLAGRRVVRLKGGDNFVFGRGGEEWQACAAAGVPVRVVPGVSSAIAAPALAGIPLTHRQLTQGFTVVSGHLPPGDPGSTLDWAALARAGTTLVVLMGVATLPAICAELVAQGMDPATPAATVADAGLPSQRDVRGRVDDIAARTLEAGIRPPAITVVGAVAGFRP</sequence>
<dbReference type="InterPro" id="IPR000878">
    <property type="entry name" value="4pyrrol_Mease"/>
</dbReference>
<evidence type="ECO:0000256" key="2">
    <source>
        <dbReference type="ARBA" id="ARBA00022603"/>
    </source>
</evidence>
<dbReference type="NCBIfam" id="TIGR01469">
    <property type="entry name" value="cobA_cysG_Cterm"/>
    <property type="match status" value="1"/>
</dbReference>
<dbReference type="InterPro" id="IPR036291">
    <property type="entry name" value="NAD(P)-bd_dom_sf"/>
</dbReference>
<dbReference type="CDD" id="cd11642">
    <property type="entry name" value="SUMT"/>
    <property type="match status" value="1"/>
</dbReference>
<dbReference type="InterPro" id="IPR014777">
    <property type="entry name" value="4pyrrole_Mease_sub1"/>
</dbReference>
<evidence type="ECO:0000256" key="4">
    <source>
        <dbReference type="ARBA" id="ARBA00022691"/>
    </source>
</evidence>
<dbReference type="PANTHER" id="PTHR45790">
    <property type="entry name" value="SIROHEME SYNTHASE-RELATED"/>
    <property type="match status" value="1"/>
</dbReference>
<dbReference type="Gene3D" id="3.40.1010.10">
    <property type="entry name" value="Cobalt-precorrin-4 Transmethylase, Domain 1"/>
    <property type="match status" value="1"/>
</dbReference>
<keyword evidence="3 7" id="KW-0808">Transferase</keyword>
<evidence type="ECO:0000259" key="6">
    <source>
        <dbReference type="Pfam" id="PF00590"/>
    </source>
</evidence>
<proteinExistence type="predicted"/>
<keyword evidence="5" id="KW-0627">Porphyrin biosynthesis</keyword>
<keyword evidence="2 7" id="KW-0489">Methyltransferase</keyword>
<name>A0ABS4Z8T1_9ACTN</name>
<feature type="domain" description="Tetrapyrrole methylase" evidence="6">
    <location>
        <begin position="117"/>
        <end position="328"/>
    </location>
</feature>
<comment type="caution">
    <text evidence="7">The sequence shown here is derived from an EMBL/GenBank/DDBJ whole genome shotgun (WGS) entry which is preliminary data.</text>
</comment>
<dbReference type="Pfam" id="PF00590">
    <property type="entry name" value="TP_methylase"/>
    <property type="match status" value="1"/>
</dbReference>
<reference evidence="7 8" key="1">
    <citation type="submission" date="2021-03" db="EMBL/GenBank/DDBJ databases">
        <title>Sequencing the genomes of 1000 actinobacteria strains.</title>
        <authorList>
            <person name="Klenk H.-P."/>
        </authorList>
    </citation>
    <scope>NUCLEOTIDE SEQUENCE [LARGE SCALE GENOMIC DNA]</scope>
    <source>
        <strain evidence="7 8">DSM 12936</strain>
    </source>
</reference>
<dbReference type="InterPro" id="IPR035996">
    <property type="entry name" value="4pyrrol_Methylase_sf"/>
</dbReference>
<evidence type="ECO:0000313" key="8">
    <source>
        <dbReference type="Proteomes" id="UP000758168"/>
    </source>
</evidence>
<dbReference type="InterPro" id="IPR014776">
    <property type="entry name" value="4pyrrole_Mease_sub2"/>
</dbReference>
<dbReference type="GO" id="GO:0004851">
    <property type="term" value="F:uroporphyrin-III C-methyltransferase activity"/>
    <property type="evidence" value="ECO:0007669"/>
    <property type="project" value="UniProtKB-EC"/>
</dbReference>
<dbReference type="PANTHER" id="PTHR45790:SF3">
    <property type="entry name" value="S-ADENOSYL-L-METHIONINE-DEPENDENT UROPORPHYRINOGEN III METHYLTRANSFERASE, CHLOROPLASTIC"/>
    <property type="match status" value="1"/>
</dbReference>
<dbReference type="Gene3D" id="3.40.50.720">
    <property type="entry name" value="NAD(P)-binding Rossmann-like Domain"/>
    <property type="match status" value="1"/>
</dbReference>
<gene>
    <name evidence="7" type="ORF">JOF54_002062</name>
</gene>
<keyword evidence="8" id="KW-1185">Reference proteome</keyword>
<dbReference type="EC" id="2.1.1.107" evidence="1"/>
<dbReference type="SUPFAM" id="SSF51735">
    <property type="entry name" value="NAD(P)-binding Rossmann-fold domains"/>
    <property type="match status" value="1"/>
</dbReference>
<evidence type="ECO:0000256" key="3">
    <source>
        <dbReference type="ARBA" id="ARBA00022679"/>
    </source>
</evidence>
<dbReference type="Proteomes" id="UP000758168">
    <property type="component" value="Unassembled WGS sequence"/>
</dbReference>
<dbReference type="SUPFAM" id="SSF53790">
    <property type="entry name" value="Tetrapyrrole methylase"/>
    <property type="match status" value="1"/>
</dbReference>
<dbReference type="Gene3D" id="3.30.950.10">
    <property type="entry name" value="Methyltransferase, Cobalt-precorrin-4 Transmethylase, Domain 2"/>
    <property type="match status" value="1"/>
</dbReference>
<evidence type="ECO:0000313" key="7">
    <source>
        <dbReference type="EMBL" id="MBP2417140.1"/>
    </source>
</evidence>
<dbReference type="NCBIfam" id="NF004790">
    <property type="entry name" value="PRK06136.1"/>
    <property type="match status" value="1"/>
</dbReference>
<evidence type="ECO:0000256" key="1">
    <source>
        <dbReference type="ARBA" id="ARBA00012162"/>
    </source>
</evidence>
<keyword evidence="4" id="KW-0949">S-adenosyl-L-methionine</keyword>